<dbReference type="Gene3D" id="3.40.50.620">
    <property type="entry name" value="HUPs"/>
    <property type="match status" value="1"/>
</dbReference>
<dbReference type="EMBL" id="CP096115">
    <property type="protein sequence ID" value="UUX92149.1"/>
    <property type="molecule type" value="Genomic_DNA"/>
</dbReference>
<evidence type="ECO:0000313" key="3">
    <source>
        <dbReference type="EMBL" id="UUX92149.1"/>
    </source>
</evidence>
<evidence type="ECO:0000256" key="1">
    <source>
        <dbReference type="ARBA" id="ARBA00008791"/>
    </source>
</evidence>
<dbReference type="CDD" id="cd00293">
    <property type="entry name" value="USP-like"/>
    <property type="match status" value="1"/>
</dbReference>
<accession>A0A9E7PL34</accession>
<dbReference type="PRINTS" id="PR01438">
    <property type="entry name" value="UNVRSLSTRESS"/>
</dbReference>
<organism evidence="3 4">
    <name type="scientific">Methanoplanus endosymbiosus</name>
    <dbReference type="NCBI Taxonomy" id="33865"/>
    <lineage>
        <taxon>Archaea</taxon>
        <taxon>Methanobacteriati</taxon>
        <taxon>Methanobacteriota</taxon>
        <taxon>Stenosarchaea group</taxon>
        <taxon>Methanomicrobia</taxon>
        <taxon>Methanomicrobiales</taxon>
        <taxon>Methanomicrobiaceae</taxon>
        <taxon>Methanoplanus</taxon>
    </lineage>
</organism>
<dbReference type="Proteomes" id="UP001060368">
    <property type="component" value="Chromosome"/>
</dbReference>
<dbReference type="RefSeq" id="WP_257742300.1">
    <property type="nucleotide sequence ID" value="NZ_CP096115.1"/>
</dbReference>
<dbReference type="InterPro" id="IPR014729">
    <property type="entry name" value="Rossmann-like_a/b/a_fold"/>
</dbReference>
<keyword evidence="4" id="KW-1185">Reference proteome</keyword>
<dbReference type="GeneID" id="74308522"/>
<gene>
    <name evidence="3" type="ORF">L6E24_12430</name>
</gene>
<dbReference type="SUPFAM" id="SSF52402">
    <property type="entry name" value="Adenine nucleotide alpha hydrolases-like"/>
    <property type="match status" value="1"/>
</dbReference>
<dbReference type="Pfam" id="PF00582">
    <property type="entry name" value="Usp"/>
    <property type="match status" value="1"/>
</dbReference>
<name>A0A9E7PL34_9EURY</name>
<dbReference type="PANTHER" id="PTHR46268">
    <property type="entry name" value="STRESS RESPONSE PROTEIN NHAX"/>
    <property type="match status" value="1"/>
</dbReference>
<comment type="similarity">
    <text evidence="1">Belongs to the universal stress protein A family.</text>
</comment>
<feature type="domain" description="UspA" evidence="2">
    <location>
        <begin position="1"/>
        <end position="141"/>
    </location>
</feature>
<reference evidence="3" key="1">
    <citation type="submission" date="2022-04" db="EMBL/GenBank/DDBJ databases">
        <title>Complete genome of Methanoplanus endosymbiosus DSM 3599.</title>
        <authorList>
            <person name="Chen S.-C."/>
            <person name="You Y.-T."/>
            <person name="Zhou Y.-Z."/>
            <person name="Lai M.-C."/>
        </authorList>
    </citation>
    <scope>NUCLEOTIDE SEQUENCE</scope>
    <source>
        <strain evidence="3">DSM 3599</strain>
    </source>
</reference>
<evidence type="ECO:0000313" key="4">
    <source>
        <dbReference type="Proteomes" id="UP001060368"/>
    </source>
</evidence>
<sequence length="142" mass="15221">MFKTILTAVDGSEVGNKSLQAAIDEAKLRKAGLHAIYVVETGGFSSIPTDSTMEIIYSRMESEGQKALKDGAKLAEEHGIELTTKTSQGHAGEEILKYAAEIGADLIVMGSHGKSEVERLLLGSVTDYVIKHSNVSTMVVRL</sequence>
<protein>
    <submittedName>
        <fullName evidence="3">Universal stress protein</fullName>
    </submittedName>
</protein>
<dbReference type="KEGG" id="mend:L6E24_12430"/>
<dbReference type="InterPro" id="IPR006015">
    <property type="entry name" value="Universal_stress_UspA"/>
</dbReference>
<evidence type="ECO:0000259" key="2">
    <source>
        <dbReference type="Pfam" id="PF00582"/>
    </source>
</evidence>
<dbReference type="AlphaFoldDB" id="A0A9E7PL34"/>
<dbReference type="PANTHER" id="PTHR46268:SF6">
    <property type="entry name" value="UNIVERSAL STRESS PROTEIN UP12"/>
    <property type="match status" value="1"/>
</dbReference>
<proteinExistence type="inferred from homology"/>
<dbReference type="InterPro" id="IPR006016">
    <property type="entry name" value="UspA"/>
</dbReference>